<proteinExistence type="predicted"/>
<dbReference type="EMBL" id="LAZR01001629">
    <property type="protein sequence ID" value="KKN41714.1"/>
    <property type="molecule type" value="Genomic_DNA"/>
</dbReference>
<dbReference type="InterPro" id="IPR011990">
    <property type="entry name" value="TPR-like_helical_dom_sf"/>
</dbReference>
<comment type="caution">
    <text evidence="1">The sequence shown here is derived from an EMBL/GenBank/DDBJ whole genome shotgun (WGS) entry which is preliminary data.</text>
</comment>
<dbReference type="SUPFAM" id="SSF48452">
    <property type="entry name" value="TPR-like"/>
    <property type="match status" value="1"/>
</dbReference>
<name>A0A0F9QGQ5_9ZZZZ</name>
<reference evidence="1" key="1">
    <citation type="journal article" date="2015" name="Nature">
        <title>Complex archaea that bridge the gap between prokaryotes and eukaryotes.</title>
        <authorList>
            <person name="Spang A."/>
            <person name="Saw J.H."/>
            <person name="Jorgensen S.L."/>
            <person name="Zaremba-Niedzwiedzka K."/>
            <person name="Martijn J."/>
            <person name="Lind A.E."/>
            <person name="van Eijk R."/>
            <person name="Schleper C."/>
            <person name="Guy L."/>
            <person name="Ettema T.J."/>
        </authorList>
    </citation>
    <scope>NUCLEOTIDE SEQUENCE</scope>
</reference>
<organism evidence="1">
    <name type="scientific">marine sediment metagenome</name>
    <dbReference type="NCBI Taxonomy" id="412755"/>
    <lineage>
        <taxon>unclassified sequences</taxon>
        <taxon>metagenomes</taxon>
        <taxon>ecological metagenomes</taxon>
    </lineage>
</organism>
<dbReference type="Gene3D" id="1.25.40.10">
    <property type="entry name" value="Tetratricopeptide repeat domain"/>
    <property type="match status" value="1"/>
</dbReference>
<protein>
    <submittedName>
        <fullName evidence="1">Uncharacterized protein</fullName>
    </submittedName>
</protein>
<dbReference type="AlphaFoldDB" id="A0A0F9QGQ5"/>
<sequence>MALVGFDKVEEAIECFDKALRIDPGYEVALRKKQ</sequence>
<feature type="non-terminal residue" evidence="1">
    <location>
        <position position="34"/>
    </location>
</feature>
<evidence type="ECO:0000313" key="1">
    <source>
        <dbReference type="EMBL" id="KKN41714.1"/>
    </source>
</evidence>
<gene>
    <name evidence="1" type="ORF">LCGC14_0720320</name>
</gene>
<accession>A0A0F9QGQ5</accession>